<evidence type="ECO:0000313" key="2">
    <source>
        <dbReference type="Proteomes" id="UP001148312"/>
    </source>
</evidence>
<proteinExistence type="predicted"/>
<reference evidence="1" key="1">
    <citation type="submission" date="2022-12" db="EMBL/GenBank/DDBJ databases">
        <authorList>
            <person name="Petersen C."/>
        </authorList>
    </citation>
    <scope>NUCLEOTIDE SEQUENCE</scope>
    <source>
        <strain evidence="1">IBT 30728</strain>
    </source>
</reference>
<protein>
    <submittedName>
        <fullName evidence="1">Uncharacterized protein</fullName>
    </submittedName>
</protein>
<sequence>MNAYSPGDTRFTYVINRVEFPFILEYKDLVLQIPRSFDIGFLGGIATGGSGIHLRNVKGFATGVDLGAVLLQAQIGECGRKTNPMPGISPRSLEEWDHTRFIRSSLLSRDRLTF</sequence>
<organism evidence="1 2">
    <name type="scientific">Penicillium diatomitis</name>
    <dbReference type="NCBI Taxonomy" id="2819901"/>
    <lineage>
        <taxon>Eukaryota</taxon>
        <taxon>Fungi</taxon>
        <taxon>Dikarya</taxon>
        <taxon>Ascomycota</taxon>
        <taxon>Pezizomycotina</taxon>
        <taxon>Eurotiomycetes</taxon>
        <taxon>Eurotiomycetidae</taxon>
        <taxon>Eurotiales</taxon>
        <taxon>Aspergillaceae</taxon>
        <taxon>Penicillium</taxon>
    </lineage>
</organism>
<name>A0A9W9XMV1_9EURO</name>
<comment type="caution">
    <text evidence="1">The sequence shown here is derived from an EMBL/GenBank/DDBJ whole genome shotgun (WGS) entry which is preliminary data.</text>
</comment>
<dbReference type="EMBL" id="JAPWDQ010000001">
    <property type="protein sequence ID" value="KAJ5495886.1"/>
    <property type="molecule type" value="Genomic_DNA"/>
</dbReference>
<gene>
    <name evidence="1" type="ORF">N7539_001002</name>
</gene>
<dbReference type="RefSeq" id="XP_056794899.1">
    <property type="nucleotide sequence ID" value="XM_056930606.1"/>
</dbReference>
<evidence type="ECO:0000313" key="1">
    <source>
        <dbReference type="EMBL" id="KAJ5495886.1"/>
    </source>
</evidence>
<accession>A0A9W9XMV1</accession>
<dbReference type="Proteomes" id="UP001148312">
    <property type="component" value="Unassembled WGS sequence"/>
</dbReference>
<reference evidence="1" key="2">
    <citation type="journal article" date="2023" name="IMA Fungus">
        <title>Comparative genomic study of the Penicillium genus elucidates a diverse pangenome and 15 lateral gene transfer events.</title>
        <authorList>
            <person name="Petersen C."/>
            <person name="Sorensen T."/>
            <person name="Nielsen M.R."/>
            <person name="Sondergaard T.E."/>
            <person name="Sorensen J.L."/>
            <person name="Fitzpatrick D.A."/>
            <person name="Frisvad J.C."/>
            <person name="Nielsen K.L."/>
        </authorList>
    </citation>
    <scope>NUCLEOTIDE SEQUENCE</scope>
    <source>
        <strain evidence="1">IBT 30728</strain>
    </source>
</reference>
<dbReference type="GeneID" id="81620855"/>
<keyword evidence="2" id="KW-1185">Reference proteome</keyword>
<dbReference type="AlphaFoldDB" id="A0A9W9XMV1"/>